<feature type="transmembrane region" description="Helical" evidence="6">
    <location>
        <begin position="82"/>
        <end position="104"/>
    </location>
</feature>
<dbReference type="OrthoDB" id="3897607at2759"/>
<feature type="non-terminal residue" evidence="8">
    <location>
        <position position="1"/>
    </location>
</feature>
<evidence type="ECO:0000256" key="5">
    <source>
        <dbReference type="ARBA" id="ARBA00038359"/>
    </source>
</evidence>
<evidence type="ECO:0000256" key="1">
    <source>
        <dbReference type="ARBA" id="ARBA00004141"/>
    </source>
</evidence>
<keyword evidence="9" id="KW-1185">Reference proteome</keyword>
<dbReference type="EMBL" id="KZ805535">
    <property type="protein sequence ID" value="PVH94435.1"/>
    <property type="molecule type" value="Genomic_DNA"/>
</dbReference>
<protein>
    <recommendedName>
        <fullName evidence="7">Rhodopsin domain-containing protein</fullName>
    </recommendedName>
</protein>
<dbReference type="InterPro" id="IPR052337">
    <property type="entry name" value="SAT4-like"/>
</dbReference>
<sequence>APVLLGLGATLMVLSIALIAARLWSRARPTWKLRADDWTILAGLILAIVQYGIICASVLYGLGRRALFVSFARRRTSLHLLFVSQVFWYWSLTLIKLSVALLLLRLKHTKRWRVFLSILMGIIISAAVVQTVFQFVQCRPFSVYWDPRLFSSSQRGRGGGQKATCFEIRVINGNIIAFSTLQVALDIVFSFIPMTFIRKLHVPRREKIFMCVLMGLGVFASVAAIVRTLVLQANYASDDVFRTNVGIALWALIEQHFAIIAATMPTLKSFMELTLVKISLFFYDRENEEGARAKLVALGLLDKDD</sequence>
<keyword evidence="4 6" id="KW-0472">Membrane</keyword>
<evidence type="ECO:0000313" key="9">
    <source>
        <dbReference type="Proteomes" id="UP000244855"/>
    </source>
</evidence>
<comment type="subcellular location">
    <subcellularLocation>
        <location evidence="1">Membrane</location>
        <topology evidence="1">Multi-pass membrane protein</topology>
    </subcellularLocation>
</comment>
<dbReference type="Pfam" id="PF20684">
    <property type="entry name" value="Fung_rhodopsin"/>
    <property type="match status" value="1"/>
</dbReference>
<evidence type="ECO:0000256" key="6">
    <source>
        <dbReference type="SAM" id="Phobius"/>
    </source>
</evidence>
<dbReference type="GO" id="GO:0016020">
    <property type="term" value="C:membrane"/>
    <property type="evidence" value="ECO:0007669"/>
    <property type="project" value="UniProtKB-SubCell"/>
</dbReference>
<keyword evidence="2 6" id="KW-0812">Transmembrane</keyword>
<gene>
    <name evidence="8" type="ORF">DM02DRAFT_479275</name>
</gene>
<comment type="similarity">
    <text evidence="5">Belongs to the SAT4 family.</text>
</comment>
<evidence type="ECO:0000256" key="3">
    <source>
        <dbReference type="ARBA" id="ARBA00022989"/>
    </source>
</evidence>
<reference evidence="8 9" key="1">
    <citation type="journal article" date="2018" name="Sci. Rep.">
        <title>Comparative genomics provides insights into the lifestyle and reveals functional heterogeneity of dark septate endophytic fungi.</title>
        <authorList>
            <person name="Knapp D.G."/>
            <person name="Nemeth J.B."/>
            <person name="Barry K."/>
            <person name="Hainaut M."/>
            <person name="Henrissat B."/>
            <person name="Johnson J."/>
            <person name="Kuo A."/>
            <person name="Lim J.H.P."/>
            <person name="Lipzen A."/>
            <person name="Nolan M."/>
            <person name="Ohm R.A."/>
            <person name="Tamas L."/>
            <person name="Grigoriev I.V."/>
            <person name="Spatafora J.W."/>
            <person name="Nagy L.G."/>
            <person name="Kovacs G.M."/>
        </authorList>
    </citation>
    <scope>NUCLEOTIDE SEQUENCE [LARGE SCALE GENOMIC DNA]</scope>
    <source>
        <strain evidence="8 9">DSE2036</strain>
    </source>
</reference>
<feature type="transmembrane region" description="Helical" evidence="6">
    <location>
        <begin position="175"/>
        <end position="196"/>
    </location>
</feature>
<organism evidence="8 9">
    <name type="scientific">Periconia macrospinosa</name>
    <dbReference type="NCBI Taxonomy" id="97972"/>
    <lineage>
        <taxon>Eukaryota</taxon>
        <taxon>Fungi</taxon>
        <taxon>Dikarya</taxon>
        <taxon>Ascomycota</taxon>
        <taxon>Pezizomycotina</taxon>
        <taxon>Dothideomycetes</taxon>
        <taxon>Pleosporomycetidae</taxon>
        <taxon>Pleosporales</taxon>
        <taxon>Massarineae</taxon>
        <taxon>Periconiaceae</taxon>
        <taxon>Periconia</taxon>
    </lineage>
</organism>
<feature type="transmembrane region" description="Helical" evidence="6">
    <location>
        <begin position="208"/>
        <end position="227"/>
    </location>
</feature>
<evidence type="ECO:0000256" key="2">
    <source>
        <dbReference type="ARBA" id="ARBA00022692"/>
    </source>
</evidence>
<dbReference type="InterPro" id="IPR049326">
    <property type="entry name" value="Rhodopsin_dom_fungi"/>
</dbReference>
<dbReference type="STRING" id="97972.A0A2V1D8P4"/>
<feature type="transmembrane region" description="Helical" evidence="6">
    <location>
        <begin position="6"/>
        <end position="25"/>
    </location>
</feature>
<evidence type="ECO:0000259" key="7">
    <source>
        <dbReference type="Pfam" id="PF20684"/>
    </source>
</evidence>
<feature type="non-terminal residue" evidence="8">
    <location>
        <position position="305"/>
    </location>
</feature>
<dbReference type="Proteomes" id="UP000244855">
    <property type="component" value="Unassembled WGS sequence"/>
</dbReference>
<evidence type="ECO:0000313" key="8">
    <source>
        <dbReference type="EMBL" id="PVH94435.1"/>
    </source>
</evidence>
<dbReference type="PANTHER" id="PTHR33048">
    <property type="entry name" value="PTH11-LIKE INTEGRAL MEMBRANE PROTEIN (AFU_ORTHOLOGUE AFUA_5G11245)"/>
    <property type="match status" value="1"/>
</dbReference>
<feature type="transmembrane region" description="Helical" evidence="6">
    <location>
        <begin position="116"/>
        <end position="136"/>
    </location>
</feature>
<name>A0A2V1D8P4_9PLEO</name>
<keyword evidence="3 6" id="KW-1133">Transmembrane helix</keyword>
<proteinExistence type="inferred from homology"/>
<dbReference type="PANTHER" id="PTHR33048:SF129">
    <property type="entry name" value="INTEGRAL MEMBRANE PROTEIN-RELATED"/>
    <property type="match status" value="1"/>
</dbReference>
<feature type="transmembrane region" description="Helical" evidence="6">
    <location>
        <begin position="37"/>
        <end position="62"/>
    </location>
</feature>
<evidence type="ECO:0000256" key="4">
    <source>
        <dbReference type="ARBA" id="ARBA00023136"/>
    </source>
</evidence>
<feature type="domain" description="Rhodopsin" evidence="7">
    <location>
        <begin position="21"/>
        <end position="271"/>
    </location>
</feature>
<accession>A0A2V1D8P4</accession>
<dbReference type="AlphaFoldDB" id="A0A2V1D8P4"/>